<proteinExistence type="predicted"/>
<comment type="caution">
    <text evidence="3">The sequence shown here is derived from an EMBL/GenBank/DDBJ whole genome shotgun (WGS) entry which is preliminary data.</text>
</comment>
<gene>
    <name evidence="3" type="primary">ftsL_1</name>
    <name evidence="3" type="ORF">EUAN_08200</name>
</gene>
<dbReference type="GO" id="GO:0051301">
    <property type="term" value="P:cell division"/>
    <property type="evidence" value="ECO:0007669"/>
    <property type="project" value="UniProtKB-KW"/>
</dbReference>
<keyword evidence="2" id="KW-0812">Transmembrane</keyword>
<dbReference type="EMBL" id="MKIE01000002">
    <property type="protein sequence ID" value="OHW63036.1"/>
    <property type="molecule type" value="Genomic_DNA"/>
</dbReference>
<keyword evidence="2" id="KW-0472">Membrane</keyword>
<evidence type="ECO:0000313" key="4">
    <source>
        <dbReference type="Proteomes" id="UP000180254"/>
    </source>
</evidence>
<keyword evidence="3" id="KW-0131">Cell cycle</keyword>
<protein>
    <submittedName>
        <fullName evidence="3">Cell division protein FtsL</fullName>
    </submittedName>
</protein>
<keyword evidence="2" id="KW-1133">Transmembrane helix</keyword>
<sequence>MAAVKRKERVHIEQRPLEQERVHKRKVRKKRKKQNKAKARLKLALTFGAVAAATFVLLYRYSEISKVRYDIVGLEYKIEQATKHRDELNIELGEIRDSEWFVSEAQEKINLRKAEEGQFVTVKVPKSSQEAVAQTESSKSLFAGILDKFSR</sequence>
<evidence type="ECO:0000313" key="3">
    <source>
        <dbReference type="EMBL" id="OHW63036.1"/>
    </source>
</evidence>
<feature type="transmembrane region" description="Helical" evidence="2">
    <location>
        <begin position="39"/>
        <end position="59"/>
    </location>
</feature>
<dbReference type="RefSeq" id="WP_071061945.1">
    <property type="nucleotide sequence ID" value="NZ_MKIE01000002.1"/>
</dbReference>
<dbReference type="Proteomes" id="UP000180254">
    <property type="component" value="Unassembled WGS sequence"/>
</dbReference>
<keyword evidence="1" id="KW-0175">Coiled coil</keyword>
<evidence type="ECO:0000256" key="1">
    <source>
        <dbReference type="SAM" id="Coils"/>
    </source>
</evidence>
<organism evidence="3 4">
    <name type="scientific">Andreesenia angusta</name>
    <dbReference type="NCBI Taxonomy" id="39480"/>
    <lineage>
        <taxon>Bacteria</taxon>
        <taxon>Bacillati</taxon>
        <taxon>Bacillota</taxon>
        <taxon>Tissierellia</taxon>
        <taxon>Tissierellales</taxon>
        <taxon>Gottschalkiaceae</taxon>
        <taxon>Andreesenia</taxon>
    </lineage>
</organism>
<feature type="coiled-coil region" evidence="1">
    <location>
        <begin position="71"/>
        <end position="98"/>
    </location>
</feature>
<evidence type="ECO:0000256" key="2">
    <source>
        <dbReference type="SAM" id="Phobius"/>
    </source>
</evidence>
<dbReference type="STRING" id="39480.EUAN_08200"/>
<dbReference type="AlphaFoldDB" id="A0A1S1V8W4"/>
<reference evidence="3 4" key="1">
    <citation type="submission" date="2016-09" db="EMBL/GenBank/DDBJ databases">
        <title>Genome sequence of Eubacterium angustum.</title>
        <authorList>
            <person name="Poehlein A."/>
            <person name="Daniel R."/>
        </authorList>
    </citation>
    <scope>NUCLEOTIDE SEQUENCE [LARGE SCALE GENOMIC DNA]</scope>
    <source>
        <strain evidence="3 4">DSM 1989</strain>
    </source>
</reference>
<accession>A0A1S1V8W4</accession>
<keyword evidence="4" id="KW-1185">Reference proteome</keyword>
<name>A0A1S1V8W4_9FIRM</name>
<keyword evidence="3" id="KW-0132">Cell division</keyword>